<dbReference type="InterPro" id="IPR003439">
    <property type="entry name" value="ABC_transporter-like_ATP-bd"/>
</dbReference>
<organism evidence="6 7">
    <name type="scientific">Metamycoplasma arthritidis (strain 158L3-1)</name>
    <name type="common">Mycoplasma arthritidis</name>
    <dbReference type="NCBI Taxonomy" id="243272"/>
    <lineage>
        <taxon>Bacteria</taxon>
        <taxon>Bacillati</taxon>
        <taxon>Mycoplasmatota</taxon>
        <taxon>Mycoplasmoidales</taxon>
        <taxon>Metamycoplasmataceae</taxon>
        <taxon>Metamycoplasma</taxon>
    </lineage>
</organism>
<dbReference type="GO" id="GO:0016887">
    <property type="term" value="F:ATP hydrolysis activity"/>
    <property type="evidence" value="ECO:0007669"/>
    <property type="project" value="InterPro"/>
</dbReference>
<dbReference type="Pfam" id="PF00005">
    <property type="entry name" value="ABC_tran"/>
    <property type="match status" value="1"/>
</dbReference>
<accession>B3PNI0</accession>
<dbReference type="PROSITE" id="PS00211">
    <property type="entry name" value="ABC_TRANSPORTER_1"/>
    <property type="match status" value="1"/>
</dbReference>
<dbReference type="PANTHER" id="PTHR43423:SF1">
    <property type="entry name" value="ABC TRANSPORTER I FAMILY MEMBER 17"/>
    <property type="match status" value="1"/>
</dbReference>
<dbReference type="InterPro" id="IPR005670">
    <property type="entry name" value="PstB-like"/>
</dbReference>
<evidence type="ECO:0000313" key="7">
    <source>
        <dbReference type="Proteomes" id="UP000008812"/>
    </source>
</evidence>
<dbReference type="eggNOG" id="COG1117">
    <property type="taxonomic scope" value="Bacteria"/>
</dbReference>
<dbReference type="InterPro" id="IPR017871">
    <property type="entry name" value="ABC_transporter-like_CS"/>
</dbReference>
<keyword evidence="4" id="KW-0472">Membrane</keyword>
<evidence type="ECO:0000256" key="3">
    <source>
        <dbReference type="ARBA" id="ARBA00022840"/>
    </source>
</evidence>
<gene>
    <name evidence="6" type="primary">pstB</name>
    <name evidence="6" type="ordered locus">MARTH_orf864</name>
</gene>
<protein>
    <submittedName>
        <fullName evidence="6">Phosphate ABC transporter ATP-binding protein</fullName>
    </submittedName>
</protein>
<dbReference type="STRING" id="243272.MARTH_orf864"/>
<keyword evidence="2" id="KW-0547">Nucleotide-binding</keyword>
<keyword evidence="1" id="KW-0813">Transport</keyword>
<dbReference type="RefSeq" id="WP_012498539.1">
    <property type="nucleotide sequence ID" value="NC_011025.1"/>
</dbReference>
<keyword evidence="7" id="KW-1185">Reference proteome</keyword>
<dbReference type="GO" id="GO:0005524">
    <property type="term" value="F:ATP binding"/>
    <property type="evidence" value="ECO:0007669"/>
    <property type="project" value="UniProtKB-KW"/>
</dbReference>
<feature type="domain" description="ABC transporter" evidence="5">
    <location>
        <begin position="64"/>
        <end position="313"/>
    </location>
</feature>
<dbReference type="GO" id="GO:0035435">
    <property type="term" value="P:phosphate ion transmembrane transport"/>
    <property type="evidence" value="ECO:0007669"/>
    <property type="project" value="InterPro"/>
</dbReference>
<evidence type="ECO:0000256" key="4">
    <source>
        <dbReference type="ARBA" id="ARBA00023136"/>
    </source>
</evidence>
<dbReference type="PANTHER" id="PTHR43423">
    <property type="entry name" value="ABC TRANSPORTER I FAMILY MEMBER 17"/>
    <property type="match status" value="1"/>
</dbReference>
<evidence type="ECO:0000259" key="5">
    <source>
        <dbReference type="PROSITE" id="PS50893"/>
    </source>
</evidence>
<name>B3PNI0_META1</name>
<dbReference type="InterPro" id="IPR003593">
    <property type="entry name" value="AAA+_ATPase"/>
</dbReference>
<dbReference type="PROSITE" id="PS50893">
    <property type="entry name" value="ABC_TRANSPORTER_2"/>
    <property type="match status" value="1"/>
</dbReference>
<dbReference type="AlphaFoldDB" id="B3PNI0"/>
<dbReference type="GO" id="GO:0005315">
    <property type="term" value="F:phosphate transmembrane transporter activity"/>
    <property type="evidence" value="ECO:0007669"/>
    <property type="project" value="InterPro"/>
</dbReference>
<dbReference type="EMBL" id="CP001047">
    <property type="protein sequence ID" value="ACF07582.1"/>
    <property type="molecule type" value="Genomic_DNA"/>
</dbReference>
<dbReference type="Gene3D" id="3.40.50.300">
    <property type="entry name" value="P-loop containing nucleotide triphosphate hydrolases"/>
    <property type="match status" value="1"/>
</dbReference>
<reference evidence="6 7" key="1">
    <citation type="journal article" date="2008" name="Infect. Immun.">
        <title>Genome of Mycoplasma arthritidis.</title>
        <authorList>
            <person name="Dybvig K."/>
            <person name="Zuhua C."/>
            <person name="Lao P."/>
            <person name="Jordan D.S."/>
            <person name="French C.T."/>
            <person name="Tu A.H."/>
            <person name="Loraine A.E."/>
        </authorList>
    </citation>
    <scope>NUCLEOTIDE SEQUENCE [LARGE SCALE GENOMIC DNA]</scope>
    <source>
        <strain evidence="6 7">158L3-1</strain>
    </source>
</reference>
<keyword evidence="3 6" id="KW-0067">ATP-binding</keyword>
<dbReference type="GO" id="GO:0016020">
    <property type="term" value="C:membrane"/>
    <property type="evidence" value="ECO:0007669"/>
    <property type="project" value="InterPro"/>
</dbReference>
<dbReference type="InterPro" id="IPR027417">
    <property type="entry name" value="P-loop_NTPase"/>
</dbReference>
<dbReference type="SUPFAM" id="SSF52540">
    <property type="entry name" value="P-loop containing nucleoside triphosphate hydrolases"/>
    <property type="match status" value="1"/>
</dbReference>
<dbReference type="Proteomes" id="UP000008812">
    <property type="component" value="Chromosome"/>
</dbReference>
<dbReference type="CDD" id="cd03260">
    <property type="entry name" value="ABC_PstB_phosphate_transporter"/>
    <property type="match status" value="1"/>
</dbReference>
<proteinExistence type="predicted"/>
<dbReference type="SMART" id="SM00382">
    <property type="entry name" value="AAA"/>
    <property type="match status" value="1"/>
</dbReference>
<sequence length="317" mass="36032">MQNNSLSKIRHIIFSKNDAKTKKQSLIEFSKNTKDMDKLSLQVTKKIIKKLDKNSTTPFVCNDFNFENVYEIQNYFYKYSKKANFSLEDICLTIKANKITTFIGPSGSGKSTLLRSLNKISFEGTKAASLGKIFYSGYDILQNIIPDELLRSEVGMIFQRPTPFPLSIYENLAFPLRCHGVKDEKAIEQIVISSLKEVGLYNEVKNNLQTSALELSGGQQQRLCIARAICIRPKIILMDEPTSSLDPIATAVIENLILKLKKEYTIILVSHSMHQTQRVSDDVVMLYKGKIIEVNNVKEFFTNPKHEVTKKYLEGSL</sequence>
<evidence type="ECO:0000256" key="1">
    <source>
        <dbReference type="ARBA" id="ARBA00022448"/>
    </source>
</evidence>
<evidence type="ECO:0000313" key="6">
    <source>
        <dbReference type="EMBL" id="ACF07582.1"/>
    </source>
</evidence>
<dbReference type="KEGG" id="mat:MARTH_orf864"/>
<dbReference type="HOGENOM" id="CLU_000604_1_22_14"/>
<evidence type="ECO:0000256" key="2">
    <source>
        <dbReference type="ARBA" id="ARBA00022741"/>
    </source>
</evidence>